<feature type="region of interest" description="Disordered" evidence="1">
    <location>
        <begin position="1"/>
        <end position="26"/>
    </location>
</feature>
<evidence type="ECO:0000313" key="3">
    <source>
        <dbReference type="Proteomes" id="UP000240883"/>
    </source>
</evidence>
<evidence type="ECO:0000313" key="2">
    <source>
        <dbReference type="EMBL" id="PSN71994.1"/>
    </source>
</evidence>
<sequence>MAVLTATNKHGTNSRGGEQGPPTAGPRRVFPASSCTVYSMHGTCQSPQSEQMCFGPWSADRPCTRCRAPQPWFHNSTHISLTSRLACIQSHLYPGRVEVYLRIVTADITPLSVLLCFTCDAPQHLACPGIVSHHILNLRRSITKQNSFLLFVVPTQNLRCRPENRNTPATTPIIT</sequence>
<protein>
    <submittedName>
        <fullName evidence="2">Uncharacterized protein</fullName>
    </submittedName>
</protein>
<gene>
    <name evidence="2" type="ORF">BS50DRAFT_240782</name>
</gene>
<dbReference type="EMBL" id="KZ678130">
    <property type="protein sequence ID" value="PSN71994.1"/>
    <property type="molecule type" value="Genomic_DNA"/>
</dbReference>
<keyword evidence="3" id="KW-1185">Reference proteome</keyword>
<organism evidence="2 3">
    <name type="scientific">Corynespora cassiicola Philippines</name>
    <dbReference type="NCBI Taxonomy" id="1448308"/>
    <lineage>
        <taxon>Eukaryota</taxon>
        <taxon>Fungi</taxon>
        <taxon>Dikarya</taxon>
        <taxon>Ascomycota</taxon>
        <taxon>Pezizomycotina</taxon>
        <taxon>Dothideomycetes</taxon>
        <taxon>Pleosporomycetidae</taxon>
        <taxon>Pleosporales</taxon>
        <taxon>Corynesporascaceae</taxon>
        <taxon>Corynespora</taxon>
    </lineage>
</organism>
<evidence type="ECO:0000256" key="1">
    <source>
        <dbReference type="SAM" id="MobiDB-lite"/>
    </source>
</evidence>
<dbReference type="Proteomes" id="UP000240883">
    <property type="component" value="Unassembled WGS sequence"/>
</dbReference>
<accession>A0A2T2P2U0</accession>
<reference evidence="2 3" key="1">
    <citation type="journal article" date="2018" name="Front. Microbiol.">
        <title>Genome-Wide Analysis of Corynespora cassiicola Leaf Fall Disease Putative Effectors.</title>
        <authorList>
            <person name="Lopez D."/>
            <person name="Ribeiro S."/>
            <person name="Label P."/>
            <person name="Fumanal B."/>
            <person name="Venisse J.S."/>
            <person name="Kohler A."/>
            <person name="de Oliveira R.R."/>
            <person name="Labutti K."/>
            <person name="Lipzen A."/>
            <person name="Lail K."/>
            <person name="Bauer D."/>
            <person name="Ohm R.A."/>
            <person name="Barry K.W."/>
            <person name="Spatafora J."/>
            <person name="Grigoriev I.V."/>
            <person name="Martin F.M."/>
            <person name="Pujade-Renaud V."/>
        </authorList>
    </citation>
    <scope>NUCLEOTIDE SEQUENCE [LARGE SCALE GENOMIC DNA]</scope>
    <source>
        <strain evidence="2 3">Philippines</strain>
    </source>
</reference>
<proteinExistence type="predicted"/>
<name>A0A2T2P2U0_CORCC</name>
<dbReference type="AlphaFoldDB" id="A0A2T2P2U0"/>
<feature type="compositionally biased region" description="Polar residues" evidence="1">
    <location>
        <begin position="1"/>
        <end position="16"/>
    </location>
</feature>